<keyword evidence="1" id="KW-1133">Transmembrane helix</keyword>
<gene>
    <name evidence="2" type="ORF">JFN87_02740</name>
</gene>
<feature type="transmembrane region" description="Helical" evidence="1">
    <location>
        <begin position="118"/>
        <end position="139"/>
    </location>
</feature>
<evidence type="ECO:0000313" key="3">
    <source>
        <dbReference type="Proteomes" id="UP000670475"/>
    </source>
</evidence>
<name>A0A940MCC5_9ACTN</name>
<protein>
    <submittedName>
        <fullName evidence="2">DUF4235 domain-containing protein</fullName>
    </submittedName>
</protein>
<feature type="transmembrane region" description="Helical" evidence="1">
    <location>
        <begin position="74"/>
        <end position="98"/>
    </location>
</feature>
<comment type="caution">
    <text evidence="2">The sequence shown here is derived from an EMBL/GenBank/DDBJ whole genome shotgun (WGS) entry which is preliminary data.</text>
</comment>
<keyword evidence="1" id="KW-0812">Transmembrane</keyword>
<dbReference type="InterPro" id="IPR025329">
    <property type="entry name" value="DUF4235"/>
</dbReference>
<evidence type="ECO:0000313" key="2">
    <source>
        <dbReference type="EMBL" id="MBP0456421.1"/>
    </source>
</evidence>
<evidence type="ECO:0000256" key="1">
    <source>
        <dbReference type="SAM" id="Phobius"/>
    </source>
</evidence>
<dbReference type="AlphaFoldDB" id="A0A940MCC5"/>
<organism evidence="2 3">
    <name type="scientific">Streptomyces montanisoli</name>
    <dbReference type="NCBI Taxonomy" id="2798581"/>
    <lineage>
        <taxon>Bacteria</taxon>
        <taxon>Bacillati</taxon>
        <taxon>Actinomycetota</taxon>
        <taxon>Actinomycetes</taxon>
        <taxon>Kitasatosporales</taxon>
        <taxon>Streptomycetaceae</taxon>
        <taxon>Streptomyces</taxon>
    </lineage>
</organism>
<keyword evidence="3" id="KW-1185">Reference proteome</keyword>
<proteinExistence type="predicted"/>
<dbReference type="EMBL" id="JAGIQL010000005">
    <property type="protein sequence ID" value="MBP0456421.1"/>
    <property type="molecule type" value="Genomic_DNA"/>
</dbReference>
<reference evidence="2" key="1">
    <citation type="submission" date="2021-03" db="EMBL/GenBank/DDBJ databases">
        <title>Whole genome sequence of Streptomyces bomunensis MMS17-BM035.</title>
        <authorList>
            <person name="Lee J.H."/>
        </authorList>
    </citation>
    <scope>NUCLEOTIDE SEQUENCE</scope>
    <source>
        <strain evidence="2">MMS17-BM035</strain>
    </source>
</reference>
<dbReference type="Pfam" id="PF14019">
    <property type="entry name" value="DUF4235"/>
    <property type="match status" value="1"/>
</dbReference>
<sequence length="162" mass="16662">MSGTGRRIASLPLSALGARGGSGVAPDVYPVCRVTCLGIGRCHSPAPLCAPRTAGHPCGVTKTKKAKKKPKLPLAYKPLGFLMGWAGGMVAGKVFRAAWKAVRHEDDAPDALDRDRGWAEIVIAAAVQGAILAAVRSAVDRSGAKAVERATGAWPGEAGGRN</sequence>
<accession>A0A940MCC5</accession>
<keyword evidence="1" id="KW-0472">Membrane</keyword>
<dbReference type="Proteomes" id="UP000670475">
    <property type="component" value="Unassembled WGS sequence"/>
</dbReference>